<dbReference type="EMBL" id="MFKO01000006">
    <property type="protein sequence ID" value="OGG41592.1"/>
    <property type="molecule type" value="Genomic_DNA"/>
</dbReference>
<evidence type="ECO:0000313" key="2">
    <source>
        <dbReference type="EMBL" id="OGG41592.1"/>
    </source>
</evidence>
<keyword evidence="1" id="KW-0472">Membrane</keyword>
<sequence length="253" mass="27015">MNLDNILTEKRIIITLAVVGLFAALFLLPLRFLAVYAQTLTSPAPEETPAPMVIDADDAGNVVMRGQVTSVEDNSMTISSWGGEWTIRTTMSSAVTPATEVAGNLSAISNGDFVGVEGVFATDEEMTVDASFVRDWTTDPLPGVFEVDTIVDTTGTVSVSTGTEEVEDGEVEEVVPDMITYSGEVDRVDDTSFTFTDDFGSVYTVTVDNEVAVVNDNSEVRELEDVDIGDSVELDGVANGTVITTAMVRITSE</sequence>
<keyword evidence="1" id="KW-0812">Transmembrane</keyword>
<dbReference type="AlphaFoldDB" id="A0A1F6BXV6"/>
<accession>A0A1F6BXV6</accession>
<dbReference type="Proteomes" id="UP000176322">
    <property type="component" value="Unassembled WGS sequence"/>
</dbReference>
<evidence type="ECO:0008006" key="4">
    <source>
        <dbReference type="Google" id="ProtNLM"/>
    </source>
</evidence>
<keyword evidence="1" id="KW-1133">Transmembrane helix</keyword>
<reference evidence="2 3" key="1">
    <citation type="journal article" date="2016" name="Nat. Commun.">
        <title>Thousands of microbial genomes shed light on interconnected biogeochemical processes in an aquifer system.</title>
        <authorList>
            <person name="Anantharaman K."/>
            <person name="Brown C.T."/>
            <person name="Hug L.A."/>
            <person name="Sharon I."/>
            <person name="Castelle C.J."/>
            <person name="Probst A.J."/>
            <person name="Thomas B.C."/>
            <person name="Singh A."/>
            <person name="Wilkins M.J."/>
            <person name="Karaoz U."/>
            <person name="Brodie E.L."/>
            <person name="Williams K.H."/>
            <person name="Hubbard S.S."/>
            <person name="Banfield J.F."/>
        </authorList>
    </citation>
    <scope>NUCLEOTIDE SEQUENCE [LARGE SCALE GENOMIC DNA]</scope>
</reference>
<organism evidence="2 3">
    <name type="scientific">Candidatus Kaiserbacteria bacterium RIFCSPHIGHO2_01_FULL_46_22</name>
    <dbReference type="NCBI Taxonomy" id="1798475"/>
    <lineage>
        <taxon>Bacteria</taxon>
        <taxon>Candidatus Kaiseribacteriota</taxon>
    </lineage>
</organism>
<proteinExistence type="predicted"/>
<comment type="caution">
    <text evidence="2">The sequence shown here is derived from an EMBL/GenBank/DDBJ whole genome shotgun (WGS) entry which is preliminary data.</text>
</comment>
<gene>
    <name evidence="2" type="ORF">A2837_00150</name>
</gene>
<evidence type="ECO:0000256" key="1">
    <source>
        <dbReference type="SAM" id="Phobius"/>
    </source>
</evidence>
<protein>
    <recommendedName>
        <fullName evidence="4">DUF5666 domain-containing protein</fullName>
    </recommendedName>
</protein>
<name>A0A1F6BXV6_9BACT</name>
<feature type="transmembrane region" description="Helical" evidence="1">
    <location>
        <begin position="12"/>
        <end position="34"/>
    </location>
</feature>
<evidence type="ECO:0000313" key="3">
    <source>
        <dbReference type="Proteomes" id="UP000176322"/>
    </source>
</evidence>